<protein>
    <submittedName>
        <fullName evidence="1">Uncharacterized protein</fullName>
    </submittedName>
</protein>
<comment type="caution">
    <text evidence="1">The sequence shown here is derived from an EMBL/GenBank/DDBJ whole genome shotgun (WGS) entry which is preliminary data.</text>
</comment>
<evidence type="ECO:0000313" key="1">
    <source>
        <dbReference type="EMBL" id="MFD0863251.1"/>
    </source>
</evidence>
<dbReference type="Proteomes" id="UP001596978">
    <property type="component" value="Unassembled WGS sequence"/>
</dbReference>
<sequence length="199" mass="23501">MAQELKGKWLLMTHISTMSIPAVPITEFTDNLLIMHDFTEKIGEVSYRAEGSRILGTNVDMEFNFVNNHQIEFFIKGKRNNTPEIIKELRLKLLPTKGDVDPAFIEEQTYEIDIFGKLQLLEFKKDLSKSPVQLDRLNFCSKFKLEKFDQTWFVVLYYDNDLRKYVFPIKEMNENWLLIYYDNGTGLGWHKMYSVVSKH</sequence>
<organism evidence="1 2">
    <name type="scientific">Sungkyunkwania multivorans</name>
    <dbReference type="NCBI Taxonomy" id="1173618"/>
    <lineage>
        <taxon>Bacteria</taxon>
        <taxon>Pseudomonadati</taxon>
        <taxon>Bacteroidota</taxon>
        <taxon>Flavobacteriia</taxon>
        <taxon>Flavobacteriales</taxon>
        <taxon>Flavobacteriaceae</taxon>
        <taxon>Sungkyunkwania</taxon>
    </lineage>
</organism>
<keyword evidence="2" id="KW-1185">Reference proteome</keyword>
<proteinExistence type="predicted"/>
<gene>
    <name evidence="1" type="ORF">ACFQ1M_13640</name>
</gene>
<name>A0ABW3D2M2_9FLAO</name>
<dbReference type="EMBL" id="JBHTJH010000017">
    <property type="protein sequence ID" value="MFD0863251.1"/>
    <property type="molecule type" value="Genomic_DNA"/>
</dbReference>
<reference evidence="2" key="1">
    <citation type="journal article" date="2019" name="Int. J. Syst. Evol. Microbiol.">
        <title>The Global Catalogue of Microorganisms (GCM) 10K type strain sequencing project: providing services to taxonomists for standard genome sequencing and annotation.</title>
        <authorList>
            <consortium name="The Broad Institute Genomics Platform"/>
            <consortium name="The Broad Institute Genome Sequencing Center for Infectious Disease"/>
            <person name="Wu L."/>
            <person name="Ma J."/>
        </authorList>
    </citation>
    <scope>NUCLEOTIDE SEQUENCE [LARGE SCALE GENOMIC DNA]</scope>
    <source>
        <strain evidence="2">CCUG 62952</strain>
    </source>
</reference>
<accession>A0ABW3D2M2</accession>
<dbReference type="RefSeq" id="WP_386409120.1">
    <property type="nucleotide sequence ID" value="NZ_JBHTJH010000017.1"/>
</dbReference>
<evidence type="ECO:0000313" key="2">
    <source>
        <dbReference type="Proteomes" id="UP001596978"/>
    </source>
</evidence>